<dbReference type="InterPro" id="IPR036396">
    <property type="entry name" value="Cyt_P450_sf"/>
</dbReference>
<keyword evidence="2" id="KW-0479">Metal-binding</keyword>
<dbReference type="SUPFAM" id="SSF48264">
    <property type="entry name" value="Cytochrome P450"/>
    <property type="match status" value="1"/>
</dbReference>
<dbReference type="GO" id="GO:0004497">
    <property type="term" value="F:monooxygenase activity"/>
    <property type="evidence" value="ECO:0007669"/>
    <property type="project" value="InterPro"/>
</dbReference>
<dbReference type="PRINTS" id="PR00385">
    <property type="entry name" value="P450"/>
</dbReference>
<keyword evidence="6" id="KW-1185">Reference proteome</keyword>
<organism evidence="5 6">
    <name type="scientific">Rhypophila decipiens</name>
    <dbReference type="NCBI Taxonomy" id="261697"/>
    <lineage>
        <taxon>Eukaryota</taxon>
        <taxon>Fungi</taxon>
        <taxon>Dikarya</taxon>
        <taxon>Ascomycota</taxon>
        <taxon>Pezizomycotina</taxon>
        <taxon>Sordariomycetes</taxon>
        <taxon>Sordariomycetidae</taxon>
        <taxon>Sordariales</taxon>
        <taxon>Naviculisporaceae</taxon>
        <taxon>Rhypophila</taxon>
    </lineage>
</organism>
<keyword evidence="4" id="KW-1133">Transmembrane helix</keyword>
<dbReference type="Gene3D" id="1.10.630.10">
    <property type="entry name" value="Cytochrome P450"/>
    <property type="match status" value="1"/>
</dbReference>
<evidence type="ECO:0000313" key="6">
    <source>
        <dbReference type="Proteomes" id="UP001301769"/>
    </source>
</evidence>
<dbReference type="PANTHER" id="PTHR24305">
    <property type="entry name" value="CYTOCHROME P450"/>
    <property type="match status" value="1"/>
</dbReference>
<evidence type="ECO:0000256" key="2">
    <source>
        <dbReference type="ARBA" id="ARBA00022723"/>
    </source>
</evidence>
<dbReference type="AlphaFoldDB" id="A0AAN6XUW2"/>
<dbReference type="CDD" id="cd11060">
    <property type="entry name" value="CYP57A1-like"/>
    <property type="match status" value="1"/>
</dbReference>
<proteinExistence type="predicted"/>
<keyword evidence="4" id="KW-0812">Transmembrane</keyword>
<dbReference type="GO" id="GO:0005506">
    <property type="term" value="F:iron ion binding"/>
    <property type="evidence" value="ECO:0007669"/>
    <property type="project" value="InterPro"/>
</dbReference>
<feature type="transmembrane region" description="Helical" evidence="4">
    <location>
        <begin position="15"/>
        <end position="32"/>
    </location>
</feature>
<name>A0AAN6XUW2_9PEZI</name>
<keyword evidence="3" id="KW-0408">Iron</keyword>
<dbReference type="PANTHER" id="PTHR24305:SF168">
    <property type="entry name" value="P450, PUTATIVE (EUROFUNG)-RELATED"/>
    <property type="match status" value="1"/>
</dbReference>
<evidence type="ECO:0000313" key="5">
    <source>
        <dbReference type="EMBL" id="KAK4206161.1"/>
    </source>
</evidence>
<gene>
    <name evidence="5" type="ORF">QBC37DRAFT_460859</name>
</gene>
<dbReference type="InterPro" id="IPR050121">
    <property type="entry name" value="Cytochrome_P450_monoxygenase"/>
</dbReference>
<comment type="caution">
    <text evidence="5">The sequence shown here is derived from an EMBL/GenBank/DDBJ whole genome shotgun (WGS) entry which is preliminary data.</text>
</comment>
<dbReference type="EMBL" id="MU858488">
    <property type="protein sequence ID" value="KAK4206161.1"/>
    <property type="molecule type" value="Genomic_DNA"/>
</dbReference>
<evidence type="ECO:0000256" key="3">
    <source>
        <dbReference type="ARBA" id="ARBA00023004"/>
    </source>
</evidence>
<accession>A0AAN6XUW2</accession>
<evidence type="ECO:0000256" key="1">
    <source>
        <dbReference type="ARBA" id="ARBA00022617"/>
    </source>
</evidence>
<reference evidence="5" key="1">
    <citation type="journal article" date="2023" name="Mol. Phylogenet. Evol.">
        <title>Genome-scale phylogeny and comparative genomics of the fungal order Sordariales.</title>
        <authorList>
            <person name="Hensen N."/>
            <person name="Bonometti L."/>
            <person name="Westerberg I."/>
            <person name="Brannstrom I.O."/>
            <person name="Guillou S."/>
            <person name="Cros-Aarteil S."/>
            <person name="Calhoun S."/>
            <person name="Haridas S."/>
            <person name="Kuo A."/>
            <person name="Mondo S."/>
            <person name="Pangilinan J."/>
            <person name="Riley R."/>
            <person name="LaButti K."/>
            <person name="Andreopoulos B."/>
            <person name="Lipzen A."/>
            <person name="Chen C."/>
            <person name="Yan M."/>
            <person name="Daum C."/>
            <person name="Ng V."/>
            <person name="Clum A."/>
            <person name="Steindorff A."/>
            <person name="Ohm R.A."/>
            <person name="Martin F."/>
            <person name="Silar P."/>
            <person name="Natvig D.O."/>
            <person name="Lalanne C."/>
            <person name="Gautier V."/>
            <person name="Ament-Velasquez S.L."/>
            <person name="Kruys A."/>
            <person name="Hutchinson M.I."/>
            <person name="Powell A.J."/>
            <person name="Barry K."/>
            <person name="Miller A.N."/>
            <person name="Grigoriev I.V."/>
            <person name="Debuchy R."/>
            <person name="Gladieux P."/>
            <person name="Hiltunen Thoren M."/>
            <person name="Johannesson H."/>
        </authorList>
    </citation>
    <scope>NUCLEOTIDE SEQUENCE</scope>
    <source>
        <strain evidence="5">PSN293</strain>
    </source>
</reference>
<evidence type="ECO:0000256" key="4">
    <source>
        <dbReference type="SAM" id="Phobius"/>
    </source>
</evidence>
<sequence>MRIARAISELVDGNILAAVVGLLGLYVAITTIREYLRLRHIPGPPGAGWSKWWIARHQMRGTMCCDLEEVADKYGPIARVGPDWVVVSDPTEIRRIWSVHSGYQRSPWYKGFRLDPHRDSILTANENKEHYRIRSKVLPGYGGKGLGNQEVPVDEAIVNFVSLINREYVTTNGQLRPKPMDGYRVFQYFSQDANSAIEFGKPFGYLEKNSDFNGIMEAVEILMPATSVLALFPSILWLVKTPLVKPFLPQPTDKEGVGRLLGLVQGLVQERYREKESPETAKARPRDVLQSFVESALSPDEVQSEALVHLLGGSDTTAATLRTTIFYLAAKPTAYRTLQAEIDKFMKSGKATRPVITDAEAKSLPYLQAVIKEGLRIWPPITGLMAKVSPKDDIICGKKVPAGTHVAWAPLAVMRNKQLFGQDAQLFEPGRWIATAEEAENAKGDEKLAAVARLKEMEAVQNMAFAMGSRWECLGRRLALTSLGKVLFELFLRFDFAIANPVKPFEWANHGFTLYDNMNFVVTKREAAV</sequence>
<keyword evidence="4" id="KW-0472">Membrane</keyword>
<dbReference type="Pfam" id="PF00067">
    <property type="entry name" value="p450"/>
    <property type="match status" value="1"/>
</dbReference>
<keyword evidence="1" id="KW-0349">Heme</keyword>
<dbReference type="GO" id="GO:0020037">
    <property type="term" value="F:heme binding"/>
    <property type="evidence" value="ECO:0007669"/>
    <property type="project" value="InterPro"/>
</dbReference>
<dbReference type="InterPro" id="IPR001128">
    <property type="entry name" value="Cyt_P450"/>
</dbReference>
<dbReference type="Proteomes" id="UP001301769">
    <property type="component" value="Unassembled WGS sequence"/>
</dbReference>
<dbReference type="GO" id="GO:0016705">
    <property type="term" value="F:oxidoreductase activity, acting on paired donors, with incorporation or reduction of molecular oxygen"/>
    <property type="evidence" value="ECO:0007669"/>
    <property type="project" value="InterPro"/>
</dbReference>
<reference evidence="5" key="2">
    <citation type="submission" date="2023-05" db="EMBL/GenBank/DDBJ databases">
        <authorList>
            <consortium name="Lawrence Berkeley National Laboratory"/>
            <person name="Steindorff A."/>
            <person name="Hensen N."/>
            <person name="Bonometti L."/>
            <person name="Westerberg I."/>
            <person name="Brannstrom I.O."/>
            <person name="Guillou S."/>
            <person name="Cros-Aarteil S."/>
            <person name="Calhoun S."/>
            <person name="Haridas S."/>
            <person name="Kuo A."/>
            <person name="Mondo S."/>
            <person name="Pangilinan J."/>
            <person name="Riley R."/>
            <person name="Labutti K."/>
            <person name="Andreopoulos B."/>
            <person name="Lipzen A."/>
            <person name="Chen C."/>
            <person name="Yanf M."/>
            <person name="Daum C."/>
            <person name="Ng V."/>
            <person name="Clum A."/>
            <person name="Ohm R."/>
            <person name="Martin F."/>
            <person name="Silar P."/>
            <person name="Natvig D."/>
            <person name="Lalanne C."/>
            <person name="Gautier V."/>
            <person name="Ament-Velasquez S.L."/>
            <person name="Kruys A."/>
            <person name="Hutchinson M.I."/>
            <person name="Powell A.J."/>
            <person name="Barry K."/>
            <person name="Miller A.N."/>
            <person name="Grigoriev I.V."/>
            <person name="Debuchy R."/>
            <person name="Gladieux P."/>
            <person name="Thoren M.H."/>
            <person name="Johannesson H."/>
        </authorList>
    </citation>
    <scope>NUCLEOTIDE SEQUENCE</scope>
    <source>
        <strain evidence="5">PSN293</strain>
    </source>
</reference>
<protein>
    <submittedName>
        <fullName evidence="5">Cytochrome P450 family protein</fullName>
    </submittedName>
</protein>